<gene>
    <name evidence="1" type="ORF">GCM10009754_01420</name>
</gene>
<proteinExistence type="predicted"/>
<evidence type="ECO:0000313" key="1">
    <source>
        <dbReference type="EMBL" id="GAA1938124.1"/>
    </source>
</evidence>
<sequence length="160" mass="16526">MAAVVGMTGAVIDPVAFPASLARDGRSPTAASNRPLPLPTVPTARTETAVYGMAAVDCRGRVADRTVFAALGWVAGTPLAISVTHGTLIISTDPCGVFGMTSQGHLRLPAPVRHCCGLASGDRVLLAAHPERNVLLVHPPTVLDLLLADRHARLLGGDLT</sequence>
<accession>A0ABP5BA07</accession>
<evidence type="ECO:0008006" key="3">
    <source>
        <dbReference type="Google" id="ProtNLM"/>
    </source>
</evidence>
<reference evidence="2" key="1">
    <citation type="journal article" date="2019" name="Int. J. Syst. Evol. Microbiol.">
        <title>The Global Catalogue of Microorganisms (GCM) 10K type strain sequencing project: providing services to taxonomists for standard genome sequencing and annotation.</title>
        <authorList>
            <consortium name="The Broad Institute Genomics Platform"/>
            <consortium name="The Broad Institute Genome Sequencing Center for Infectious Disease"/>
            <person name="Wu L."/>
            <person name="Ma J."/>
        </authorList>
    </citation>
    <scope>NUCLEOTIDE SEQUENCE [LARGE SCALE GENOMIC DNA]</scope>
    <source>
        <strain evidence="2">JCM 14545</strain>
    </source>
</reference>
<dbReference type="EMBL" id="BAAANN010000001">
    <property type="protein sequence ID" value="GAA1938124.1"/>
    <property type="molecule type" value="Genomic_DNA"/>
</dbReference>
<protein>
    <recommendedName>
        <fullName evidence="3">AbrB/MazE/SpoVT family DNA-binding domain-containing protein</fullName>
    </recommendedName>
</protein>
<dbReference type="Proteomes" id="UP001501116">
    <property type="component" value="Unassembled WGS sequence"/>
</dbReference>
<organism evidence="1 2">
    <name type="scientific">Amycolatopsis minnesotensis</name>
    <dbReference type="NCBI Taxonomy" id="337894"/>
    <lineage>
        <taxon>Bacteria</taxon>
        <taxon>Bacillati</taxon>
        <taxon>Actinomycetota</taxon>
        <taxon>Actinomycetes</taxon>
        <taxon>Pseudonocardiales</taxon>
        <taxon>Pseudonocardiaceae</taxon>
        <taxon>Amycolatopsis</taxon>
    </lineage>
</organism>
<comment type="caution">
    <text evidence="1">The sequence shown here is derived from an EMBL/GenBank/DDBJ whole genome shotgun (WGS) entry which is preliminary data.</text>
</comment>
<keyword evidence="2" id="KW-1185">Reference proteome</keyword>
<name>A0ABP5BA07_9PSEU</name>
<evidence type="ECO:0000313" key="2">
    <source>
        <dbReference type="Proteomes" id="UP001501116"/>
    </source>
</evidence>